<dbReference type="EMBL" id="CP042912">
    <property type="protein sequence ID" value="QEG22451.1"/>
    <property type="molecule type" value="Genomic_DNA"/>
</dbReference>
<dbReference type="AlphaFoldDB" id="A0A5B9PHZ3"/>
<proteinExistence type="predicted"/>
<sequence precursor="true">MNKLGIVSGLALMLAVLATNAQAQDSATDSTAEKQTNTEELRQQIVAKGLKYFSEKGQAENGSFTEKAGAGITALAVTSALRNGLSVDDPMVAKGLEALNGFVKPDGGIYGGGRLKNYETCVAVVALSLANDSGKYNKTLANAQAFLKGLQVDGADRKPDDPWYGGVGYGGSGRPDLSNTAYFVEALIATGADEDDESIQRAITFISRCQNLEGHGNDTRFADLVKDGGFYYSIPTESSDASSETERITANGGLRSYGSMTYSGFKSMIYAGLTKENPRVEAATTWIENTYSVEKNPGMGTAGLFYYFHTFSSALNAAGMEKVVDKDGEAHDWRADLITQLAELQNDDGSWTNEDRRWFENDPNLSTGFALLALSYCKPAAETPATDAGK</sequence>
<evidence type="ECO:0000259" key="2">
    <source>
        <dbReference type="Pfam" id="PF13243"/>
    </source>
</evidence>
<feature type="chain" id="PRO_5023027638" description="Squalene cyclase C-terminal domain-containing protein" evidence="1">
    <location>
        <begin position="24"/>
        <end position="390"/>
    </location>
</feature>
<gene>
    <name evidence="3" type="ORF">MFFC18_23310</name>
</gene>
<evidence type="ECO:0000313" key="4">
    <source>
        <dbReference type="Proteomes" id="UP000322214"/>
    </source>
</evidence>
<dbReference type="RefSeq" id="WP_084417460.1">
    <property type="nucleotide sequence ID" value="NZ_CP042912.1"/>
</dbReference>
<accession>A0A5B9PHZ3</accession>
<evidence type="ECO:0000256" key="1">
    <source>
        <dbReference type="SAM" id="SignalP"/>
    </source>
</evidence>
<name>A0A5B9PHZ3_9BACT</name>
<keyword evidence="1" id="KW-0732">Signal</keyword>
<dbReference type="InterPro" id="IPR032696">
    <property type="entry name" value="SQ_cyclase_C"/>
</dbReference>
<dbReference type="STRING" id="980251.GCA_001642875_04864"/>
<dbReference type="Pfam" id="PF13243">
    <property type="entry name" value="SQHop_cyclase_C"/>
    <property type="match status" value="1"/>
</dbReference>
<reference evidence="3 4" key="1">
    <citation type="submission" date="2019-08" db="EMBL/GenBank/DDBJ databases">
        <title>Deep-cultivation of Planctomycetes and their phenomic and genomic characterization uncovers novel biology.</title>
        <authorList>
            <person name="Wiegand S."/>
            <person name="Jogler M."/>
            <person name="Boedeker C."/>
            <person name="Pinto D."/>
            <person name="Vollmers J."/>
            <person name="Rivas-Marin E."/>
            <person name="Kohn T."/>
            <person name="Peeters S.H."/>
            <person name="Heuer A."/>
            <person name="Rast P."/>
            <person name="Oberbeckmann S."/>
            <person name="Bunk B."/>
            <person name="Jeske O."/>
            <person name="Meyerdierks A."/>
            <person name="Storesund J.E."/>
            <person name="Kallscheuer N."/>
            <person name="Luecker S."/>
            <person name="Lage O.M."/>
            <person name="Pohl T."/>
            <person name="Merkel B.J."/>
            <person name="Hornburger P."/>
            <person name="Mueller R.-W."/>
            <person name="Bruemmer F."/>
            <person name="Labrenz M."/>
            <person name="Spormann A.M."/>
            <person name="Op den Camp H."/>
            <person name="Overmann J."/>
            <person name="Amann R."/>
            <person name="Jetten M.S.M."/>
            <person name="Mascher T."/>
            <person name="Medema M.H."/>
            <person name="Devos D.P."/>
            <person name="Kaster A.-K."/>
            <person name="Ovreas L."/>
            <person name="Rohde M."/>
            <person name="Galperin M.Y."/>
            <person name="Jogler C."/>
        </authorList>
    </citation>
    <scope>NUCLEOTIDE SEQUENCE [LARGE SCALE GENOMIC DNA]</scope>
    <source>
        <strain evidence="3 4">FC18</strain>
    </source>
</reference>
<dbReference type="Proteomes" id="UP000322214">
    <property type="component" value="Chromosome"/>
</dbReference>
<dbReference type="InterPro" id="IPR008930">
    <property type="entry name" value="Terpenoid_cyclase/PrenylTrfase"/>
</dbReference>
<evidence type="ECO:0000313" key="3">
    <source>
        <dbReference type="EMBL" id="QEG22451.1"/>
    </source>
</evidence>
<keyword evidence="4" id="KW-1185">Reference proteome</keyword>
<dbReference type="CDD" id="cd00688">
    <property type="entry name" value="ISOPREN_C2_like"/>
    <property type="match status" value="1"/>
</dbReference>
<protein>
    <recommendedName>
        <fullName evidence="2">Squalene cyclase C-terminal domain-containing protein</fullName>
    </recommendedName>
</protein>
<dbReference type="SUPFAM" id="SSF48239">
    <property type="entry name" value="Terpenoid cyclases/Protein prenyltransferases"/>
    <property type="match status" value="1"/>
</dbReference>
<feature type="signal peptide" evidence="1">
    <location>
        <begin position="1"/>
        <end position="23"/>
    </location>
</feature>
<dbReference type="KEGG" id="mff:MFFC18_23310"/>
<dbReference type="OrthoDB" id="179940at2"/>
<organism evidence="3 4">
    <name type="scientific">Mariniblastus fucicola</name>
    <dbReference type="NCBI Taxonomy" id="980251"/>
    <lineage>
        <taxon>Bacteria</taxon>
        <taxon>Pseudomonadati</taxon>
        <taxon>Planctomycetota</taxon>
        <taxon>Planctomycetia</taxon>
        <taxon>Pirellulales</taxon>
        <taxon>Pirellulaceae</taxon>
        <taxon>Mariniblastus</taxon>
    </lineage>
</organism>
<feature type="domain" description="Squalene cyclase C-terminal" evidence="2">
    <location>
        <begin position="59"/>
        <end position="222"/>
    </location>
</feature>
<dbReference type="Gene3D" id="1.50.10.20">
    <property type="match status" value="1"/>
</dbReference>